<feature type="compositionally biased region" description="Basic and acidic residues" evidence="1">
    <location>
        <begin position="304"/>
        <end position="314"/>
    </location>
</feature>
<dbReference type="Pfam" id="PF02517">
    <property type="entry name" value="Rce1-like"/>
    <property type="match status" value="1"/>
</dbReference>
<accession>A0A7X0P0H9</accession>
<keyword evidence="4" id="KW-0645">Protease</keyword>
<dbReference type="EMBL" id="JACHMI010000001">
    <property type="protein sequence ID" value="MBB6553031.1"/>
    <property type="molecule type" value="Genomic_DNA"/>
</dbReference>
<feature type="transmembrane region" description="Helical" evidence="2">
    <location>
        <begin position="232"/>
        <end position="256"/>
    </location>
</feature>
<proteinExistence type="predicted"/>
<dbReference type="PANTHER" id="PTHR35797:SF1">
    <property type="entry name" value="PROTEASE"/>
    <property type="match status" value="1"/>
</dbReference>
<feature type="transmembrane region" description="Helical" evidence="2">
    <location>
        <begin position="203"/>
        <end position="225"/>
    </location>
</feature>
<organism evidence="4 5">
    <name type="scientific">Nonomuraea rubra</name>
    <dbReference type="NCBI Taxonomy" id="46180"/>
    <lineage>
        <taxon>Bacteria</taxon>
        <taxon>Bacillati</taxon>
        <taxon>Actinomycetota</taxon>
        <taxon>Actinomycetes</taxon>
        <taxon>Streptosporangiales</taxon>
        <taxon>Streptosporangiaceae</taxon>
        <taxon>Nonomuraea</taxon>
    </lineage>
</organism>
<keyword evidence="5" id="KW-1185">Reference proteome</keyword>
<feature type="transmembrane region" description="Helical" evidence="2">
    <location>
        <begin position="36"/>
        <end position="55"/>
    </location>
</feature>
<dbReference type="RefSeq" id="WP_185106959.1">
    <property type="nucleotide sequence ID" value="NZ_BAAAXY010000191.1"/>
</dbReference>
<keyword evidence="2" id="KW-0472">Membrane</keyword>
<dbReference type="GO" id="GO:0004175">
    <property type="term" value="F:endopeptidase activity"/>
    <property type="evidence" value="ECO:0007669"/>
    <property type="project" value="UniProtKB-ARBA"/>
</dbReference>
<dbReference type="InterPro" id="IPR042150">
    <property type="entry name" value="MmRce1-like"/>
</dbReference>
<keyword evidence="2" id="KW-1133">Transmembrane helix</keyword>
<keyword evidence="2" id="KW-0812">Transmembrane</keyword>
<dbReference type="InterPro" id="IPR003675">
    <property type="entry name" value="Rce1/LyrA-like_dom"/>
</dbReference>
<sequence>MKRPLLIFTVLAFGLSWAVALPLWFGGGLGSPLMPVLGTLMMFTPAAGVLGVWAVSRTPFREWARQTGLTLGDRRGRTAVLVLTAWLGVPLLAFLAMGISAAVGLVELDLERLSLLRASWQARGVEAPADLSTIAIVQVVIAVAAGPVLNAIPALGEEWGWRGWLVPRLVSTNGMLAGLLLSGFVWGLWHAPFTLLGYNYPRLGSWAALVFIGFCVPAGVVMGWLRLRTGSVWPAVVAHASLNAIAGVALLLGDAADPPNELLAGITGVVGWALLALLGAALLRFYPVRPPHPAGPAAASAGPAERDEPAEPVT</sequence>
<name>A0A7X0P0H9_9ACTN</name>
<feature type="transmembrane region" description="Helical" evidence="2">
    <location>
        <begin position="131"/>
        <end position="152"/>
    </location>
</feature>
<evidence type="ECO:0000256" key="2">
    <source>
        <dbReference type="SAM" id="Phobius"/>
    </source>
</evidence>
<feature type="transmembrane region" description="Helical" evidence="2">
    <location>
        <begin position="173"/>
        <end position="191"/>
    </location>
</feature>
<dbReference type="GO" id="GO:0080120">
    <property type="term" value="P:CAAX-box protein maturation"/>
    <property type="evidence" value="ECO:0007669"/>
    <property type="project" value="UniProtKB-ARBA"/>
</dbReference>
<evidence type="ECO:0000313" key="5">
    <source>
        <dbReference type="Proteomes" id="UP000565579"/>
    </source>
</evidence>
<feature type="transmembrane region" description="Helical" evidence="2">
    <location>
        <begin position="262"/>
        <end position="283"/>
    </location>
</feature>
<dbReference type="PANTHER" id="PTHR35797">
    <property type="entry name" value="PROTEASE-RELATED"/>
    <property type="match status" value="1"/>
</dbReference>
<dbReference type="AlphaFoldDB" id="A0A7X0P0H9"/>
<feature type="domain" description="CAAX prenyl protease 2/Lysostaphin resistance protein A-like" evidence="3">
    <location>
        <begin position="146"/>
        <end position="245"/>
    </location>
</feature>
<evidence type="ECO:0000259" key="3">
    <source>
        <dbReference type="Pfam" id="PF02517"/>
    </source>
</evidence>
<dbReference type="GO" id="GO:0006508">
    <property type="term" value="P:proteolysis"/>
    <property type="evidence" value="ECO:0007669"/>
    <property type="project" value="UniProtKB-KW"/>
</dbReference>
<dbReference type="Proteomes" id="UP000565579">
    <property type="component" value="Unassembled WGS sequence"/>
</dbReference>
<gene>
    <name evidence="4" type="ORF">HD593_007826</name>
</gene>
<comment type="caution">
    <text evidence="4">The sequence shown here is derived from an EMBL/GenBank/DDBJ whole genome shotgun (WGS) entry which is preliminary data.</text>
</comment>
<keyword evidence="4" id="KW-0378">Hydrolase</keyword>
<feature type="region of interest" description="Disordered" evidence="1">
    <location>
        <begin position="293"/>
        <end position="314"/>
    </location>
</feature>
<feature type="transmembrane region" description="Helical" evidence="2">
    <location>
        <begin position="79"/>
        <end position="106"/>
    </location>
</feature>
<protein>
    <submittedName>
        <fullName evidence="4">Membrane protease YdiL (CAAX protease family)</fullName>
    </submittedName>
</protein>
<evidence type="ECO:0000256" key="1">
    <source>
        <dbReference type="SAM" id="MobiDB-lite"/>
    </source>
</evidence>
<reference evidence="4 5" key="1">
    <citation type="submission" date="2020-08" db="EMBL/GenBank/DDBJ databases">
        <title>Sequencing the genomes of 1000 actinobacteria strains.</title>
        <authorList>
            <person name="Klenk H.-P."/>
        </authorList>
    </citation>
    <scope>NUCLEOTIDE SEQUENCE [LARGE SCALE GENOMIC DNA]</scope>
    <source>
        <strain evidence="4 5">DSM 43768</strain>
    </source>
</reference>
<evidence type="ECO:0000313" key="4">
    <source>
        <dbReference type="EMBL" id="MBB6553031.1"/>
    </source>
</evidence>